<feature type="transmembrane region" description="Helical" evidence="1">
    <location>
        <begin position="6"/>
        <end position="26"/>
    </location>
</feature>
<comment type="caution">
    <text evidence="2">The sequence shown here is derived from an EMBL/GenBank/DDBJ whole genome shotgun (WGS) entry which is preliminary data.</text>
</comment>
<reference evidence="2 3" key="1">
    <citation type="submission" date="2024-09" db="EMBL/GenBank/DDBJ databases">
        <authorList>
            <person name="Sun Q."/>
            <person name="Mori K."/>
        </authorList>
    </citation>
    <scope>NUCLEOTIDE SEQUENCE [LARGE SCALE GENOMIC DNA]</scope>
    <source>
        <strain evidence="2 3">CGMCC 1.9126</strain>
    </source>
</reference>
<organism evidence="2 3">
    <name type="scientific">Robertmurraya beringensis</name>
    <dbReference type="NCBI Taxonomy" id="641660"/>
    <lineage>
        <taxon>Bacteria</taxon>
        <taxon>Bacillati</taxon>
        <taxon>Bacillota</taxon>
        <taxon>Bacilli</taxon>
        <taxon>Bacillales</taxon>
        <taxon>Bacillaceae</taxon>
        <taxon>Robertmurraya</taxon>
    </lineage>
</organism>
<keyword evidence="3" id="KW-1185">Reference proteome</keyword>
<dbReference type="EMBL" id="JBHLUU010000098">
    <property type="protein sequence ID" value="MFC0476297.1"/>
    <property type="molecule type" value="Genomic_DNA"/>
</dbReference>
<name>A0ABV6KTH1_9BACI</name>
<proteinExistence type="predicted"/>
<accession>A0ABV6KTH1</accession>
<dbReference type="Proteomes" id="UP001589738">
    <property type="component" value="Unassembled WGS sequence"/>
</dbReference>
<evidence type="ECO:0000313" key="2">
    <source>
        <dbReference type="EMBL" id="MFC0476297.1"/>
    </source>
</evidence>
<feature type="transmembrane region" description="Helical" evidence="1">
    <location>
        <begin position="38"/>
        <end position="61"/>
    </location>
</feature>
<sequence length="71" mass="7844">MPVIVASIFSALIILMTVSFMIKVLHIGYKRKEISFRLLLLYSGTSVAVGSIVAISLPFAYTKLFHWVLGA</sequence>
<keyword evidence="1" id="KW-0812">Transmembrane</keyword>
<keyword evidence="1" id="KW-1133">Transmembrane helix</keyword>
<keyword evidence="1" id="KW-0472">Membrane</keyword>
<evidence type="ECO:0008006" key="4">
    <source>
        <dbReference type="Google" id="ProtNLM"/>
    </source>
</evidence>
<evidence type="ECO:0000313" key="3">
    <source>
        <dbReference type="Proteomes" id="UP001589738"/>
    </source>
</evidence>
<evidence type="ECO:0000256" key="1">
    <source>
        <dbReference type="SAM" id="Phobius"/>
    </source>
</evidence>
<gene>
    <name evidence="2" type="ORF">ACFFHF_13755</name>
</gene>
<protein>
    <recommendedName>
        <fullName evidence="4">NADH dehydrogenase subunit 5</fullName>
    </recommendedName>
</protein>
<dbReference type="RefSeq" id="WP_160549829.1">
    <property type="nucleotide sequence ID" value="NZ_JBHLUU010000098.1"/>
</dbReference>